<feature type="domain" description="EF-hand" evidence="3">
    <location>
        <begin position="56"/>
        <end position="91"/>
    </location>
</feature>
<dbReference type="InterPro" id="IPR013761">
    <property type="entry name" value="SAM/pointed_sf"/>
</dbReference>
<feature type="chain" id="PRO_5031057892" description="EF-hand domain-containing protein" evidence="2">
    <location>
        <begin position="32"/>
        <end position="492"/>
    </location>
</feature>
<feature type="region of interest" description="Disordered" evidence="1">
    <location>
        <begin position="34"/>
        <end position="56"/>
    </location>
</feature>
<dbReference type="PANTHER" id="PTHR15136:SF5">
    <property type="entry name" value="STROMAL INTERACTION MOLECULE HOMOLOG"/>
    <property type="match status" value="1"/>
</dbReference>
<dbReference type="SUPFAM" id="SSF47769">
    <property type="entry name" value="SAM/Pointed domain"/>
    <property type="match status" value="1"/>
</dbReference>
<keyword evidence="2" id="KW-0732">Signal</keyword>
<dbReference type="GO" id="GO:0005509">
    <property type="term" value="F:calcium ion binding"/>
    <property type="evidence" value="ECO:0007669"/>
    <property type="project" value="InterPro"/>
</dbReference>
<feature type="region of interest" description="Disordered" evidence="1">
    <location>
        <begin position="290"/>
        <end position="321"/>
    </location>
</feature>
<dbReference type="Gene3D" id="1.10.238.180">
    <property type="match status" value="1"/>
</dbReference>
<dbReference type="GO" id="GO:0005246">
    <property type="term" value="F:calcium channel regulator activity"/>
    <property type="evidence" value="ECO:0007669"/>
    <property type="project" value="InterPro"/>
</dbReference>
<evidence type="ECO:0000313" key="4">
    <source>
        <dbReference type="EMBL" id="CAE0245601.1"/>
    </source>
</evidence>
<dbReference type="GO" id="GO:0002115">
    <property type="term" value="P:store-operated calcium entry"/>
    <property type="evidence" value="ECO:0007669"/>
    <property type="project" value="TreeGrafter"/>
</dbReference>
<sequence>MSSSPFLPSFPARSAVCVFALSLLLLCSTAATSTVEGGKSGGRNSGKSSRPPVVGDEKEALNTLHRQLDQDEDGQLEREETERYFLRAREKGFDVNDRVLGEGLHSPHLSLQEFGVDWRNSEVRQWRVQEVGEWIERVLSRDSDEGVAAAVKVALAKAKVVGSDLPSLGVAKGERLQQIGIIDAQLREKIARHIILLMLFGTEYVGEQKSWARSYLLDMGVVMAVAAIVATTVYMKTKAELDSQKSAVKEMEKSLLAEKKEREEERSRLLREKEEMEVERRASIERIKQESETRLQEEISKRTEEQREEHSVSQRRKEKAKEAVASTMAEEAKRLAAEIIDNDKRWEELNGSVTKMSSMPTMKKIFSSHGLKLEKLNDRITELHLLRCKLDTKIEEACGRWKKIEEGLGISCPLQQRILDEVASVSEAAGKRLTRKDSLSSMSLFTTSGSATATATAAATTSTTAAATTATASPSSPSSTASPSTRSRTPST</sequence>
<dbReference type="InterPro" id="IPR002048">
    <property type="entry name" value="EF_hand_dom"/>
</dbReference>
<protein>
    <recommendedName>
        <fullName evidence="3">EF-hand domain-containing protein</fullName>
    </recommendedName>
</protein>
<evidence type="ECO:0000256" key="2">
    <source>
        <dbReference type="SAM" id="SignalP"/>
    </source>
</evidence>
<evidence type="ECO:0000259" key="3">
    <source>
        <dbReference type="PROSITE" id="PS50222"/>
    </source>
</evidence>
<gene>
    <name evidence="4" type="ORF">PBIL07802_LOCUS7782</name>
</gene>
<organism evidence="4">
    <name type="scientific">Palpitomonas bilix</name>
    <dbReference type="NCBI Taxonomy" id="652834"/>
    <lineage>
        <taxon>Eukaryota</taxon>
        <taxon>Eukaryota incertae sedis</taxon>
    </lineage>
</organism>
<accession>A0A7S3D3R2</accession>
<name>A0A7S3D3R2_9EUKA</name>
<reference evidence="4" key="1">
    <citation type="submission" date="2021-01" db="EMBL/GenBank/DDBJ databases">
        <authorList>
            <person name="Corre E."/>
            <person name="Pelletier E."/>
            <person name="Niang G."/>
            <person name="Scheremetjew M."/>
            <person name="Finn R."/>
            <person name="Kale V."/>
            <person name="Holt S."/>
            <person name="Cochrane G."/>
            <person name="Meng A."/>
            <person name="Brown T."/>
            <person name="Cohen L."/>
        </authorList>
    </citation>
    <scope>NUCLEOTIDE SEQUENCE</scope>
    <source>
        <strain evidence="4">NIES-2562</strain>
    </source>
</reference>
<dbReference type="AlphaFoldDB" id="A0A7S3D3R2"/>
<evidence type="ECO:0000256" key="1">
    <source>
        <dbReference type="SAM" id="MobiDB-lite"/>
    </source>
</evidence>
<feature type="compositionally biased region" description="Basic and acidic residues" evidence="1">
    <location>
        <begin position="290"/>
        <end position="312"/>
    </location>
</feature>
<proteinExistence type="predicted"/>
<dbReference type="EMBL" id="HBIB01011947">
    <property type="protein sequence ID" value="CAE0245601.1"/>
    <property type="molecule type" value="Transcribed_RNA"/>
</dbReference>
<dbReference type="PROSITE" id="PS50222">
    <property type="entry name" value="EF_HAND_2"/>
    <property type="match status" value="1"/>
</dbReference>
<dbReference type="InterPro" id="IPR037608">
    <property type="entry name" value="STIM1/2"/>
</dbReference>
<dbReference type="GO" id="GO:0006874">
    <property type="term" value="P:intracellular calcium ion homeostasis"/>
    <property type="evidence" value="ECO:0007669"/>
    <property type="project" value="TreeGrafter"/>
</dbReference>
<dbReference type="GO" id="GO:0005783">
    <property type="term" value="C:endoplasmic reticulum"/>
    <property type="evidence" value="ECO:0007669"/>
    <property type="project" value="TreeGrafter"/>
</dbReference>
<dbReference type="Gene3D" id="1.10.150.50">
    <property type="entry name" value="Transcription Factor, Ets-1"/>
    <property type="match status" value="1"/>
</dbReference>
<dbReference type="GO" id="GO:0005886">
    <property type="term" value="C:plasma membrane"/>
    <property type="evidence" value="ECO:0007669"/>
    <property type="project" value="TreeGrafter"/>
</dbReference>
<dbReference type="PANTHER" id="PTHR15136">
    <property type="entry name" value="STROMAL INTERACTION MOLECULE HOMOLOG"/>
    <property type="match status" value="1"/>
</dbReference>
<feature type="region of interest" description="Disordered" evidence="1">
    <location>
        <begin position="449"/>
        <end position="492"/>
    </location>
</feature>
<feature type="signal peptide" evidence="2">
    <location>
        <begin position="1"/>
        <end position="31"/>
    </location>
</feature>